<dbReference type="STRING" id="1218508.JG29_02580"/>
<proteinExistence type="predicted"/>
<comment type="caution">
    <text evidence="1">The sequence shown here is derived from an EMBL/GenBank/DDBJ whole genome shotgun (WGS) entry which is preliminary data.</text>
</comment>
<sequence length="166" mass="19416">MIVQHDLATGFQLAITNVAVIYGAVKRAGVYRSNNLYADLIQEAYLTYAQVWSHSRLSVAEFQPYIFQRIVWRTQDLLRRERYRQNHVDVTDLILTAPQVAEPLFWQTEVQQVVGQLTVLEQQVLWQHLIRGQNLKTLAAALHVSPRYLRKIRAQVRQKLRPLLQK</sequence>
<evidence type="ECO:0000313" key="1">
    <source>
        <dbReference type="EMBL" id="KJY51210.1"/>
    </source>
</evidence>
<evidence type="ECO:0008006" key="3">
    <source>
        <dbReference type="Google" id="ProtNLM"/>
    </source>
</evidence>
<dbReference type="InterPro" id="IPR013325">
    <property type="entry name" value="RNA_pol_sigma_r2"/>
</dbReference>
<dbReference type="InterPro" id="IPR013324">
    <property type="entry name" value="RNA_pol_sigma_r3/r4-like"/>
</dbReference>
<dbReference type="SUPFAM" id="SSF88946">
    <property type="entry name" value="Sigma2 domain of RNA polymerase sigma factors"/>
    <property type="match status" value="1"/>
</dbReference>
<dbReference type="HOGENOM" id="CLU_1608761_0_0_9"/>
<dbReference type="EMBL" id="JXBZ01000002">
    <property type="protein sequence ID" value="KJY51210.1"/>
    <property type="molecule type" value="Genomic_DNA"/>
</dbReference>
<evidence type="ECO:0000313" key="2">
    <source>
        <dbReference type="Proteomes" id="UP000033695"/>
    </source>
</evidence>
<protein>
    <recommendedName>
        <fullName evidence="3">RNA polymerase sigma factor, sigma-70 family</fullName>
    </recommendedName>
</protein>
<dbReference type="AlphaFoldDB" id="A0A0F4KXS7"/>
<dbReference type="OrthoDB" id="2248780at2"/>
<dbReference type="PATRIC" id="fig|1218508.4.peg.265"/>
<dbReference type="Proteomes" id="UP000033695">
    <property type="component" value="Unassembled WGS sequence"/>
</dbReference>
<organism evidence="1 2">
    <name type="scientific">Bombilactobacillus mellis</name>
    <dbReference type="NCBI Taxonomy" id="1218508"/>
    <lineage>
        <taxon>Bacteria</taxon>
        <taxon>Bacillati</taxon>
        <taxon>Bacillota</taxon>
        <taxon>Bacilli</taxon>
        <taxon>Lactobacillales</taxon>
        <taxon>Lactobacillaceae</taxon>
        <taxon>Bombilactobacillus</taxon>
    </lineage>
</organism>
<gene>
    <name evidence="1" type="ORF">JG29_02580</name>
</gene>
<reference evidence="1 2" key="1">
    <citation type="submission" date="2014-12" db="EMBL/GenBank/DDBJ databases">
        <title>Comparative genomics of the lactic acid bacteria isolated from the honey bee gut.</title>
        <authorList>
            <person name="Ellegaard K.M."/>
            <person name="Tamarit D."/>
            <person name="Javelind E."/>
            <person name="Olofsson T."/>
            <person name="Andersson S.G."/>
            <person name="Vasquez A."/>
        </authorList>
    </citation>
    <scope>NUCLEOTIDE SEQUENCE [LARGE SCALE GENOMIC DNA]</scope>
    <source>
        <strain evidence="1 2">Hon2</strain>
    </source>
</reference>
<dbReference type="GO" id="GO:0006352">
    <property type="term" value="P:DNA-templated transcription initiation"/>
    <property type="evidence" value="ECO:0007669"/>
    <property type="project" value="InterPro"/>
</dbReference>
<name>A0A0F4KXS7_9LACO</name>
<dbReference type="GO" id="GO:0003700">
    <property type="term" value="F:DNA-binding transcription factor activity"/>
    <property type="evidence" value="ECO:0007669"/>
    <property type="project" value="InterPro"/>
</dbReference>
<accession>A0A0F4KXS7</accession>
<dbReference type="SUPFAM" id="SSF88659">
    <property type="entry name" value="Sigma3 and sigma4 domains of RNA polymerase sigma factors"/>
    <property type="match status" value="1"/>
</dbReference>
<dbReference type="RefSeq" id="WP_045922157.1">
    <property type="nucleotide sequence ID" value="NZ_JBHTHW010000004.1"/>
</dbReference>
<keyword evidence="2" id="KW-1185">Reference proteome</keyword>